<accession>A0A7I7T2N6</accession>
<proteinExistence type="predicted"/>
<dbReference type="KEGG" id="mhev:MHEL_06980"/>
<evidence type="ECO:0000313" key="1">
    <source>
        <dbReference type="EMBL" id="BBY62455.1"/>
    </source>
</evidence>
<organism evidence="1 2">
    <name type="scientific">Mycolicibacterium helvum</name>
    <dbReference type="NCBI Taxonomy" id="1534349"/>
    <lineage>
        <taxon>Bacteria</taxon>
        <taxon>Bacillati</taxon>
        <taxon>Actinomycetota</taxon>
        <taxon>Actinomycetes</taxon>
        <taxon>Mycobacteriales</taxon>
        <taxon>Mycobacteriaceae</taxon>
        <taxon>Mycolicibacterium</taxon>
    </lineage>
</organism>
<reference evidence="1 2" key="1">
    <citation type="journal article" date="2019" name="Emerg. Microbes Infect.">
        <title>Comprehensive subspecies identification of 175 nontuberculous mycobacteria species based on 7547 genomic profiles.</title>
        <authorList>
            <person name="Matsumoto Y."/>
            <person name="Kinjo T."/>
            <person name="Motooka D."/>
            <person name="Nabeya D."/>
            <person name="Jung N."/>
            <person name="Uechi K."/>
            <person name="Horii T."/>
            <person name="Iida T."/>
            <person name="Fujita J."/>
            <person name="Nakamura S."/>
        </authorList>
    </citation>
    <scope>NUCLEOTIDE SEQUENCE [LARGE SCALE GENOMIC DNA]</scope>
    <source>
        <strain evidence="1 2">JCM 30396</strain>
    </source>
</reference>
<keyword evidence="2" id="KW-1185">Reference proteome</keyword>
<sequence>MVVGAKLDAPKMPIRTRLALSGIGSLLLSDRRRSAGPTTLHFTTDEILEEDLTNVAGFA</sequence>
<gene>
    <name evidence="1" type="ORF">MHEL_06980</name>
</gene>
<protein>
    <submittedName>
        <fullName evidence="1">Uncharacterized protein</fullName>
    </submittedName>
</protein>
<dbReference type="Proteomes" id="UP000467148">
    <property type="component" value="Chromosome"/>
</dbReference>
<evidence type="ECO:0000313" key="2">
    <source>
        <dbReference type="Proteomes" id="UP000467148"/>
    </source>
</evidence>
<dbReference type="AlphaFoldDB" id="A0A7I7T2N6"/>
<dbReference type="EMBL" id="AP022596">
    <property type="protein sequence ID" value="BBY62455.1"/>
    <property type="molecule type" value="Genomic_DNA"/>
</dbReference>
<name>A0A7I7T2N6_9MYCO</name>